<dbReference type="GO" id="GO:0016779">
    <property type="term" value="F:nucleotidyltransferase activity"/>
    <property type="evidence" value="ECO:0007669"/>
    <property type="project" value="UniProtKB-KW"/>
</dbReference>
<dbReference type="GO" id="GO:0006260">
    <property type="term" value="P:DNA replication"/>
    <property type="evidence" value="ECO:0007669"/>
    <property type="project" value="UniProtKB-KW"/>
</dbReference>
<evidence type="ECO:0000256" key="2">
    <source>
        <dbReference type="ARBA" id="ARBA00001946"/>
    </source>
</evidence>
<keyword evidence="8" id="KW-0540">Nuclease</keyword>
<keyword evidence="16" id="KW-0238">DNA-binding</keyword>
<comment type="function">
    <text evidence="19">Essential for the replication of all genomic viral ssDNA (trans-replication). The closed circular ssDNA genome is first converted to a superhelical dsDNA. Rep binds a specific hairpin at the genome origin of replication. Introduces an endonucleolytic nick within the conserved sequence 5'-A[GT]TATTAC-3' in the intergenic region of the genome, thereby initiating the rolling circle replication (RCR). Following cleavage, binds covalently to the 5'-phosphate of DNA as a tyrosyl ester. The cleavage gives rise to a free 3'-OH that serves as a primer for the cellular DNA polymerase. The polymerase synthesizes the (+) strand DNA by rolling circle mechanism. After one round of replication, a Rep-catalyzed nucleotidyl transfer reaction releases a circular single-stranded virus genome, thereby terminating the replication. Displays origin-specific DNA cleavage, nucleotidyl transferase, ATPase and helicase activities.</text>
</comment>
<evidence type="ECO:0000256" key="1">
    <source>
        <dbReference type="ARBA" id="ARBA00001936"/>
    </source>
</evidence>
<evidence type="ECO:0000259" key="21">
    <source>
        <dbReference type="PROSITE" id="PS52020"/>
    </source>
</evidence>
<keyword evidence="12" id="KW-0378">Hydrolase</keyword>
<dbReference type="CDD" id="cd01983">
    <property type="entry name" value="SIMIBI"/>
    <property type="match status" value="1"/>
</dbReference>
<keyword evidence="6" id="KW-0548">Nucleotidyltransferase</keyword>
<keyword evidence="11" id="KW-0255">Endonuclease</keyword>
<dbReference type="GO" id="GO:0016787">
    <property type="term" value="F:hydrolase activity"/>
    <property type="evidence" value="ECO:0007669"/>
    <property type="project" value="UniProtKB-KW"/>
</dbReference>
<dbReference type="InterPro" id="IPR000605">
    <property type="entry name" value="Helicase_SF3_ssDNA/RNA_vir"/>
</dbReference>
<dbReference type="GO" id="GO:0004519">
    <property type="term" value="F:endonuclease activity"/>
    <property type="evidence" value="ECO:0007669"/>
    <property type="project" value="UniProtKB-KW"/>
</dbReference>
<comment type="subcellular location">
    <subcellularLocation>
        <location evidence="3">Host nucleus</location>
    </subcellularLocation>
</comment>
<dbReference type="GO" id="GO:0003723">
    <property type="term" value="F:RNA binding"/>
    <property type="evidence" value="ECO:0007669"/>
    <property type="project" value="InterPro"/>
</dbReference>
<evidence type="ECO:0000256" key="15">
    <source>
        <dbReference type="ARBA" id="ARBA00023124"/>
    </source>
</evidence>
<evidence type="ECO:0000256" key="7">
    <source>
        <dbReference type="ARBA" id="ARBA00022705"/>
    </source>
</evidence>
<comment type="cofactor">
    <cofactor evidence="1">
        <name>Mn(2+)</name>
        <dbReference type="ChEBI" id="CHEBI:29035"/>
    </cofactor>
</comment>
<keyword evidence="14" id="KW-0067">ATP-binding</keyword>
<gene>
    <name evidence="22" type="primary">M-Rep</name>
</gene>
<dbReference type="EMBL" id="KX534388">
    <property type="protein sequence ID" value="ARI50279.1"/>
    <property type="molecule type" value="Genomic_DNA"/>
</dbReference>
<evidence type="ECO:0000256" key="4">
    <source>
        <dbReference type="ARBA" id="ARBA00022562"/>
    </source>
</evidence>
<dbReference type="Gene3D" id="3.40.1310.20">
    <property type="match status" value="1"/>
</dbReference>
<comment type="catalytic activity">
    <reaction evidence="18">
        <text>ATP + H2O = ADP + phosphate + H(+)</text>
        <dbReference type="Rhea" id="RHEA:13065"/>
        <dbReference type="ChEBI" id="CHEBI:15377"/>
        <dbReference type="ChEBI" id="CHEBI:15378"/>
        <dbReference type="ChEBI" id="CHEBI:30616"/>
        <dbReference type="ChEBI" id="CHEBI:43474"/>
        <dbReference type="ChEBI" id="CHEBI:456216"/>
    </reaction>
</comment>
<evidence type="ECO:0000256" key="10">
    <source>
        <dbReference type="ARBA" id="ARBA00022741"/>
    </source>
</evidence>
<dbReference type="Pfam" id="PF02407">
    <property type="entry name" value="Viral_Rep"/>
    <property type="match status" value="1"/>
</dbReference>
<dbReference type="GO" id="GO:0003677">
    <property type="term" value="F:DNA binding"/>
    <property type="evidence" value="ECO:0007669"/>
    <property type="project" value="UniProtKB-KW"/>
</dbReference>
<evidence type="ECO:0000256" key="16">
    <source>
        <dbReference type="ARBA" id="ARBA00023125"/>
    </source>
</evidence>
<dbReference type="Pfam" id="PF00910">
    <property type="entry name" value="RNA_helicase"/>
    <property type="match status" value="1"/>
</dbReference>
<keyword evidence="17" id="KW-0511">Multifunctional enzyme</keyword>
<evidence type="ECO:0000313" key="22">
    <source>
        <dbReference type="EMBL" id="ARI50279.1"/>
    </source>
</evidence>
<evidence type="ECO:0000256" key="9">
    <source>
        <dbReference type="ARBA" id="ARBA00022723"/>
    </source>
</evidence>
<reference evidence="22" key="1">
    <citation type="journal article" date="2017" name="Virus Res.">
        <title>Identification of a Nanovirus-Alphasatellite Complex in Sophora alopecuroides.</title>
        <authorList>
            <person name="Heydarnejad J."/>
            <person name="Kamali M."/>
            <person name="Massumi H."/>
            <person name="Kvarnheden A."/>
            <person name="Male M.F."/>
            <person name="Kraberger S."/>
            <person name="Stainton D."/>
            <person name="Martin D.P."/>
            <person name="Varsani A."/>
        </authorList>
    </citation>
    <scope>NUCLEOTIDE SEQUENCE</scope>
    <source>
        <strain evidence="22">Ta1</strain>
    </source>
</reference>
<evidence type="ECO:0000256" key="18">
    <source>
        <dbReference type="ARBA" id="ARBA00049360"/>
    </source>
</evidence>
<evidence type="ECO:0000256" key="19">
    <source>
        <dbReference type="ARBA" id="ARBA00049962"/>
    </source>
</evidence>
<keyword evidence="13" id="KW-0347">Helicase</keyword>
<evidence type="ECO:0000256" key="12">
    <source>
        <dbReference type="ARBA" id="ARBA00022801"/>
    </source>
</evidence>
<organism evidence="22">
    <name type="scientific">Sophora yellow stunt virus</name>
    <dbReference type="NCBI Taxonomy" id="1980160"/>
    <lineage>
        <taxon>Viruses</taxon>
        <taxon>Monodnaviria</taxon>
        <taxon>Shotokuvirae</taxon>
        <taxon>Cressdnaviricota</taxon>
        <taxon>Arfiviricetes</taxon>
        <taxon>Mulpavirales</taxon>
        <taxon>Nanoviridae</taxon>
        <taxon>Nanovirus</taxon>
        <taxon>Nanovirus sophorae</taxon>
    </lineage>
</organism>
<dbReference type="GO" id="GO:0046872">
    <property type="term" value="F:metal ion binding"/>
    <property type="evidence" value="ECO:0007669"/>
    <property type="project" value="UniProtKB-KW"/>
</dbReference>
<name>A0A1W5YSD9_9VIRU</name>
<comment type="cofactor">
    <cofactor evidence="2">
        <name>Mg(2+)</name>
        <dbReference type="ChEBI" id="CHEBI:18420"/>
    </cofactor>
</comment>
<proteinExistence type="predicted"/>
<evidence type="ECO:0000256" key="13">
    <source>
        <dbReference type="ARBA" id="ARBA00022806"/>
    </source>
</evidence>
<keyword evidence="5" id="KW-0808">Transferase</keyword>
<evidence type="ECO:0000256" key="17">
    <source>
        <dbReference type="ARBA" id="ARBA00023268"/>
    </source>
</evidence>
<sequence length="286" mass="33629">MSRNVICWCFTVNNPQEPIVFLEDKFKYLVYQLEAGDNGTPHYQGYVEMKKRTSLPQMKKMFPNAHLEKRRGSQAEARQYCMKEEGRLQGPWEYGVFRMMVEDKLREVIEDMKMTGKRPRDYMEDCVNTIDRSFDTPQMYYAEEMKKKMIAGFHSEEREWEAEVRRLIDEGNPRHIIWVYGPQGGEGKTCFAKKLIKERDAFYTVGGKASDVAYLYDYEDIVVFDIPRDKEEYCNYGLIEQFKNGIIQSTKYKPVMKHKDPPPAVIVLSNFTPRSGMLSEDRICNC</sequence>
<dbReference type="GO" id="GO:0003724">
    <property type="term" value="F:RNA helicase activity"/>
    <property type="evidence" value="ECO:0007669"/>
    <property type="project" value="InterPro"/>
</dbReference>
<feature type="domain" description="CRESS-DNA virus Rep endonuclease" evidence="21">
    <location>
        <begin position="2"/>
        <end position="97"/>
    </location>
</feature>
<evidence type="ECO:0000256" key="20">
    <source>
        <dbReference type="ARBA" id="ARBA00050032"/>
    </source>
</evidence>
<evidence type="ECO:0000256" key="11">
    <source>
        <dbReference type="ARBA" id="ARBA00022759"/>
    </source>
</evidence>
<accession>A0A1W5YSD9</accession>
<dbReference type="PROSITE" id="PS52020">
    <property type="entry name" value="CRESS_DNA_REP"/>
    <property type="match status" value="1"/>
</dbReference>
<dbReference type="InterPro" id="IPR049912">
    <property type="entry name" value="CRESS_DNA_REP"/>
</dbReference>
<protein>
    <recommendedName>
        <fullName evidence="20">Master replication protein</fullName>
    </recommendedName>
</protein>
<keyword evidence="9" id="KW-0479">Metal-binding</keyword>
<dbReference type="GO" id="GO:0005524">
    <property type="term" value="F:ATP binding"/>
    <property type="evidence" value="ECO:0007669"/>
    <property type="project" value="UniProtKB-KW"/>
</dbReference>
<evidence type="ECO:0000256" key="3">
    <source>
        <dbReference type="ARBA" id="ARBA00004147"/>
    </source>
</evidence>
<evidence type="ECO:0000256" key="14">
    <source>
        <dbReference type="ARBA" id="ARBA00022840"/>
    </source>
</evidence>
<dbReference type="GO" id="GO:0042025">
    <property type="term" value="C:host cell nucleus"/>
    <property type="evidence" value="ECO:0007669"/>
    <property type="project" value="UniProtKB-SubCell"/>
</dbReference>
<keyword evidence="10" id="KW-0547">Nucleotide-binding</keyword>
<evidence type="ECO:0000256" key="6">
    <source>
        <dbReference type="ARBA" id="ARBA00022695"/>
    </source>
</evidence>
<keyword evidence="15" id="KW-0190">Covalent protein-DNA linkage</keyword>
<keyword evidence="7" id="KW-0235">DNA replication</keyword>
<keyword evidence="4" id="KW-1048">Host nucleus</keyword>
<evidence type="ECO:0000256" key="8">
    <source>
        <dbReference type="ARBA" id="ARBA00022722"/>
    </source>
</evidence>
<evidence type="ECO:0000256" key="5">
    <source>
        <dbReference type="ARBA" id="ARBA00022679"/>
    </source>
</evidence>